<dbReference type="Pfam" id="PF03140">
    <property type="entry name" value="DUF247"/>
    <property type="match status" value="1"/>
</dbReference>
<protein>
    <submittedName>
        <fullName evidence="1">Uncharacterized protein</fullName>
    </submittedName>
</protein>
<dbReference type="Proteomes" id="UP000834106">
    <property type="component" value="Chromosome 17"/>
</dbReference>
<dbReference type="InterPro" id="IPR004158">
    <property type="entry name" value="DUF247_pln"/>
</dbReference>
<reference evidence="1" key="1">
    <citation type="submission" date="2023-05" db="EMBL/GenBank/DDBJ databases">
        <authorList>
            <person name="Huff M."/>
        </authorList>
    </citation>
    <scope>NUCLEOTIDE SEQUENCE</scope>
</reference>
<dbReference type="EMBL" id="OU503052">
    <property type="protein sequence ID" value="CAI9779511.1"/>
    <property type="molecule type" value="Genomic_DNA"/>
</dbReference>
<name>A0AAD2A4F5_9LAMI</name>
<sequence>MLALCFTLCSSYKKEMNVSNGTDKEQKEVDPLHDGSCYVAFVQGDLFLLENQIPLLVLNVLMKFRFESESQETELIQNFLDQKATIMPPQENTCTNAVKKFVQQMMGLSDQKMKWKLDLNSRPPHLLHLAREQLIGPPPEKINMKKSVQWHSYRSVTELESAGIHFRPSQT</sequence>
<keyword evidence="2" id="KW-1185">Reference proteome</keyword>
<accession>A0AAD2A4F5</accession>
<proteinExistence type="predicted"/>
<dbReference type="PANTHER" id="PTHR31549:SF149">
    <property type="entry name" value="ISOPRENOID SYNTHASE DOMAIN-CONTAINING PROTEIN"/>
    <property type="match status" value="1"/>
</dbReference>
<gene>
    <name evidence="1" type="ORF">FPE_LOCUS26941</name>
</gene>
<dbReference type="PANTHER" id="PTHR31549">
    <property type="entry name" value="PROTEIN, PUTATIVE (DUF247)-RELATED-RELATED"/>
    <property type="match status" value="1"/>
</dbReference>
<dbReference type="AlphaFoldDB" id="A0AAD2A4F5"/>
<organism evidence="1 2">
    <name type="scientific">Fraxinus pennsylvanica</name>
    <dbReference type="NCBI Taxonomy" id="56036"/>
    <lineage>
        <taxon>Eukaryota</taxon>
        <taxon>Viridiplantae</taxon>
        <taxon>Streptophyta</taxon>
        <taxon>Embryophyta</taxon>
        <taxon>Tracheophyta</taxon>
        <taxon>Spermatophyta</taxon>
        <taxon>Magnoliopsida</taxon>
        <taxon>eudicotyledons</taxon>
        <taxon>Gunneridae</taxon>
        <taxon>Pentapetalae</taxon>
        <taxon>asterids</taxon>
        <taxon>lamiids</taxon>
        <taxon>Lamiales</taxon>
        <taxon>Oleaceae</taxon>
        <taxon>Oleeae</taxon>
        <taxon>Fraxinus</taxon>
    </lineage>
</organism>
<evidence type="ECO:0000313" key="2">
    <source>
        <dbReference type="Proteomes" id="UP000834106"/>
    </source>
</evidence>
<evidence type="ECO:0000313" key="1">
    <source>
        <dbReference type="EMBL" id="CAI9779511.1"/>
    </source>
</evidence>